<comment type="caution">
    <text evidence="2">The sequence shown here is derived from an EMBL/GenBank/DDBJ whole genome shotgun (WGS) entry which is preliminary data.</text>
</comment>
<gene>
    <name evidence="2" type="ORF">AAF454_01860</name>
</gene>
<accession>A0ABU9LHU9</accession>
<dbReference type="InterPro" id="IPR018392">
    <property type="entry name" value="LysM"/>
</dbReference>
<feature type="domain" description="LysM" evidence="1">
    <location>
        <begin position="35"/>
        <end position="84"/>
    </location>
</feature>
<evidence type="ECO:0000313" key="3">
    <source>
        <dbReference type="Proteomes" id="UP001398420"/>
    </source>
</evidence>
<sequence>MKWIKNNVMVICFSVVVLLFVGNVVRDTIAKTHVTEIRITEGDTLWSLAQKYSGDMKPQKWMNQVINENNLVDGQIMAGEKLTVPITNHELQQIELASDQ</sequence>
<dbReference type="SUPFAM" id="SSF54106">
    <property type="entry name" value="LysM domain"/>
    <property type="match status" value="1"/>
</dbReference>
<evidence type="ECO:0000259" key="1">
    <source>
        <dbReference type="PROSITE" id="PS51782"/>
    </source>
</evidence>
<keyword evidence="3" id="KW-1185">Reference proteome</keyword>
<proteinExistence type="predicted"/>
<dbReference type="InterPro" id="IPR036779">
    <property type="entry name" value="LysM_dom_sf"/>
</dbReference>
<name>A0ABU9LHU9_9BACL</name>
<dbReference type="Proteomes" id="UP001398420">
    <property type="component" value="Unassembled WGS sequence"/>
</dbReference>
<protein>
    <submittedName>
        <fullName evidence="2">LysM peptidoglycan-binding domain-containing protein</fullName>
    </submittedName>
</protein>
<dbReference type="Pfam" id="PF01476">
    <property type="entry name" value="LysM"/>
    <property type="match status" value="1"/>
</dbReference>
<dbReference type="PROSITE" id="PS51782">
    <property type="entry name" value="LYSM"/>
    <property type="match status" value="1"/>
</dbReference>
<organism evidence="2 3">
    <name type="scientific">Kurthia gibsonii</name>
    <dbReference type="NCBI Taxonomy" id="33946"/>
    <lineage>
        <taxon>Bacteria</taxon>
        <taxon>Bacillati</taxon>
        <taxon>Bacillota</taxon>
        <taxon>Bacilli</taxon>
        <taxon>Bacillales</taxon>
        <taxon>Caryophanaceae</taxon>
        <taxon>Kurthia</taxon>
    </lineage>
</organism>
<reference evidence="2 3" key="1">
    <citation type="submission" date="2024-04" db="EMBL/GenBank/DDBJ databases">
        <authorList>
            <person name="Wu Y.S."/>
            <person name="Zhang L."/>
        </authorList>
    </citation>
    <scope>NUCLEOTIDE SEQUENCE [LARGE SCALE GENOMIC DNA]</scope>
    <source>
        <strain evidence="2 3">KG-01</strain>
    </source>
</reference>
<evidence type="ECO:0000313" key="2">
    <source>
        <dbReference type="EMBL" id="MEL5987167.1"/>
    </source>
</evidence>
<dbReference type="CDD" id="cd00118">
    <property type="entry name" value="LysM"/>
    <property type="match status" value="1"/>
</dbReference>
<dbReference type="EMBL" id="JBCEWA010000001">
    <property type="protein sequence ID" value="MEL5987167.1"/>
    <property type="molecule type" value="Genomic_DNA"/>
</dbReference>
<dbReference type="RefSeq" id="WP_068454557.1">
    <property type="nucleotide sequence ID" value="NZ_CP147847.1"/>
</dbReference>
<dbReference type="Gene3D" id="3.10.350.10">
    <property type="entry name" value="LysM domain"/>
    <property type="match status" value="1"/>
</dbReference>
<dbReference type="SMART" id="SM00257">
    <property type="entry name" value="LysM"/>
    <property type="match status" value="1"/>
</dbReference>